<organism evidence="12 13">
    <name type="scientific">Aspergillus wentii DTO 134E9</name>
    <dbReference type="NCBI Taxonomy" id="1073089"/>
    <lineage>
        <taxon>Eukaryota</taxon>
        <taxon>Fungi</taxon>
        <taxon>Dikarya</taxon>
        <taxon>Ascomycota</taxon>
        <taxon>Pezizomycotina</taxon>
        <taxon>Eurotiomycetes</taxon>
        <taxon>Eurotiomycetidae</taxon>
        <taxon>Eurotiales</taxon>
        <taxon>Aspergillaceae</taxon>
        <taxon>Aspergillus</taxon>
        <taxon>Aspergillus subgen. Cremei</taxon>
    </lineage>
</organism>
<keyword evidence="4 10" id="KW-0812">Transmembrane</keyword>
<sequence length="341" mass="38142">MVEKSGNTHQPSPWESVASGTAAAILANVLVYPLDIVKTRLQVQVQQKQDDNDEEKADDAGPKQYANAIEAIRQIIQEEGISGLYNGLGSSVLGTASMNFAYFFWSATARDAYQSVLRSYNQTDSNSITKELGLGAVGGALAQLCTNPISVVITRQQTRHANDEKKSIWETIVEIVQSEDGWTGLWRGFKVNLILVINPMITYGSYQWLRGKLFTKKNISSKDAFILGALSKVMATIATHPLIVAKTMLQSKPPECRQGKPFRSFTEVLHYIFKNEGLLRLYKGLLPQISKGFLVQGLMMALKERYVICMNTRRLLIVVSRTEMLIFVVLAMHRRRIRLLG</sequence>
<evidence type="ECO:0000256" key="6">
    <source>
        <dbReference type="ARBA" id="ARBA00022792"/>
    </source>
</evidence>
<evidence type="ECO:0000313" key="12">
    <source>
        <dbReference type="EMBL" id="OJJ34424.1"/>
    </source>
</evidence>
<keyword evidence="8" id="KW-0496">Mitochondrion</keyword>
<evidence type="ECO:0000313" key="13">
    <source>
        <dbReference type="Proteomes" id="UP000184383"/>
    </source>
</evidence>
<dbReference type="Gene3D" id="1.50.40.10">
    <property type="entry name" value="Mitochondrial carrier domain"/>
    <property type="match status" value="2"/>
</dbReference>
<dbReference type="PANTHER" id="PTHR45939:SF1">
    <property type="entry name" value="MITOCHONDRIAL THIAMINE PYROPHOSPHATE CARRIER 1-RELATED"/>
    <property type="match status" value="1"/>
</dbReference>
<keyword evidence="7" id="KW-1133">Transmembrane helix</keyword>
<feature type="repeat" description="Solcar" evidence="10">
    <location>
        <begin position="126"/>
        <end position="212"/>
    </location>
</feature>
<proteinExistence type="inferred from homology"/>
<comment type="subcellular location">
    <subcellularLocation>
        <location evidence="1">Mitochondrion inner membrane</location>
        <topology evidence="1">Multi-pass membrane protein</topology>
    </subcellularLocation>
</comment>
<dbReference type="GO" id="GO:0015217">
    <property type="term" value="F:ADP transmembrane transporter activity"/>
    <property type="evidence" value="ECO:0007669"/>
    <property type="project" value="TreeGrafter"/>
</dbReference>
<dbReference type="PROSITE" id="PS50920">
    <property type="entry name" value="SOLCAR"/>
    <property type="match status" value="3"/>
</dbReference>
<feature type="repeat" description="Solcar" evidence="10">
    <location>
        <begin position="11"/>
        <end position="112"/>
    </location>
</feature>
<evidence type="ECO:0000256" key="9">
    <source>
        <dbReference type="ARBA" id="ARBA00023136"/>
    </source>
</evidence>
<dbReference type="AlphaFoldDB" id="A0A1L9RHP0"/>
<dbReference type="PANTHER" id="PTHR45939">
    <property type="entry name" value="PEROXISOMAL MEMBRANE PROTEIN PMP34-RELATED"/>
    <property type="match status" value="1"/>
</dbReference>
<gene>
    <name evidence="12" type="ORF">ASPWEDRAFT_113440</name>
</gene>
<reference evidence="13" key="1">
    <citation type="journal article" date="2017" name="Genome Biol.">
        <title>Comparative genomics reveals high biological diversity and specific adaptations in the industrially and medically important fungal genus Aspergillus.</title>
        <authorList>
            <person name="de Vries R.P."/>
            <person name="Riley R."/>
            <person name="Wiebenga A."/>
            <person name="Aguilar-Osorio G."/>
            <person name="Amillis S."/>
            <person name="Uchima C.A."/>
            <person name="Anderluh G."/>
            <person name="Asadollahi M."/>
            <person name="Askin M."/>
            <person name="Barry K."/>
            <person name="Battaglia E."/>
            <person name="Bayram O."/>
            <person name="Benocci T."/>
            <person name="Braus-Stromeyer S.A."/>
            <person name="Caldana C."/>
            <person name="Canovas D."/>
            <person name="Cerqueira G.C."/>
            <person name="Chen F."/>
            <person name="Chen W."/>
            <person name="Choi C."/>
            <person name="Clum A."/>
            <person name="Dos Santos R.A."/>
            <person name="Damasio A.R."/>
            <person name="Diallinas G."/>
            <person name="Emri T."/>
            <person name="Fekete E."/>
            <person name="Flipphi M."/>
            <person name="Freyberg S."/>
            <person name="Gallo A."/>
            <person name="Gournas C."/>
            <person name="Habgood R."/>
            <person name="Hainaut M."/>
            <person name="Harispe M.L."/>
            <person name="Henrissat B."/>
            <person name="Hilden K.S."/>
            <person name="Hope R."/>
            <person name="Hossain A."/>
            <person name="Karabika E."/>
            <person name="Karaffa L."/>
            <person name="Karanyi Z."/>
            <person name="Krasevec N."/>
            <person name="Kuo A."/>
            <person name="Kusch H."/>
            <person name="LaButti K."/>
            <person name="Lagendijk E.L."/>
            <person name="Lapidus A."/>
            <person name="Levasseur A."/>
            <person name="Lindquist E."/>
            <person name="Lipzen A."/>
            <person name="Logrieco A.F."/>
            <person name="MacCabe A."/>
            <person name="Maekelae M.R."/>
            <person name="Malavazi I."/>
            <person name="Melin P."/>
            <person name="Meyer V."/>
            <person name="Mielnichuk N."/>
            <person name="Miskei M."/>
            <person name="Molnar A.P."/>
            <person name="Mule G."/>
            <person name="Ngan C.Y."/>
            <person name="Orejas M."/>
            <person name="Orosz E."/>
            <person name="Ouedraogo J.P."/>
            <person name="Overkamp K.M."/>
            <person name="Park H.-S."/>
            <person name="Perrone G."/>
            <person name="Piumi F."/>
            <person name="Punt P.J."/>
            <person name="Ram A.F."/>
            <person name="Ramon A."/>
            <person name="Rauscher S."/>
            <person name="Record E."/>
            <person name="Riano-Pachon D.M."/>
            <person name="Robert V."/>
            <person name="Roehrig J."/>
            <person name="Ruller R."/>
            <person name="Salamov A."/>
            <person name="Salih N.S."/>
            <person name="Samson R.A."/>
            <person name="Sandor E."/>
            <person name="Sanguinetti M."/>
            <person name="Schuetze T."/>
            <person name="Sepcic K."/>
            <person name="Shelest E."/>
            <person name="Sherlock G."/>
            <person name="Sophianopoulou V."/>
            <person name="Squina F.M."/>
            <person name="Sun H."/>
            <person name="Susca A."/>
            <person name="Todd R.B."/>
            <person name="Tsang A."/>
            <person name="Unkles S.E."/>
            <person name="van de Wiele N."/>
            <person name="van Rossen-Uffink D."/>
            <person name="Oliveira J.V."/>
            <person name="Vesth T.C."/>
            <person name="Visser J."/>
            <person name="Yu J.-H."/>
            <person name="Zhou M."/>
            <person name="Andersen M.R."/>
            <person name="Archer D.B."/>
            <person name="Baker S.E."/>
            <person name="Benoit I."/>
            <person name="Brakhage A.A."/>
            <person name="Braus G.H."/>
            <person name="Fischer R."/>
            <person name="Frisvad J.C."/>
            <person name="Goldman G.H."/>
            <person name="Houbraken J."/>
            <person name="Oakley B."/>
            <person name="Pocsi I."/>
            <person name="Scazzocchio C."/>
            <person name="Seiboth B."/>
            <person name="vanKuyk P.A."/>
            <person name="Wortman J."/>
            <person name="Dyer P.S."/>
            <person name="Grigoriev I.V."/>
        </authorList>
    </citation>
    <scope>NUCLEOTIDE SEQUENCE [LARGE SCALE GENOMIC DNA]</scope>
    <source>
        <strain evidence="13">DTO 134E9</strain>
    </source>
</reference>
<dbReference type="InterPro" id="IPR018108">
    <property type="entry name" value="MCP_transmembrane"/>
</dbReference>
<dbReference type="STRING" id="1073089.A0A1L9RHP0"/>
<dbReference type="InterPro" id="IPR023395">
    <property type="entry name" value="MCP_dom_sf"/>
</dbReference>
<comment type="similarity">
    <text evidence="2 11">Belongs to the mitochondrial carrier (TC 2.A.29) family.</text>
</comment>
<protein>
    <submittedName>
        <fullName evidence="12">Uncharacterized protein</fullName>
    </submittedName>
</protein>
<evidence type="ECO:0000256" key="10">
    <source>
        <dbReference type="PROSITE-ProRule" id="PRU00282"/>
    </source>
</evidence>
<dbReference type="SUPFAM" id="SSF103506">
    <property type="entry name" value="Mitochondrial carrier"/>
    <property type="match status" value="1"/>
</dbReference>
<name>A0A1L9RHP0_ASPWE</name>
<evidence type="ECO:0000256" key="2">
    <source>
        <dbReference type="ARBA" id="ARBA00006375"/>
    </source>
</evidence>
<keyword evidence="9 10" id="KW-0472">Membrane</keyword>
<dbReference type="Pfam" id="PF00153">
    <property type="entry name" value="Mito_carr"/>
    <property type="match status" value="3"/>
</dbReference>
<keyword evidence="13" id="KW-1185">Reference proteome</keyword>
<keyword evidence="6" id="KW-0999">Mitochondrion inner membrane</keyword>
<dbReference type="GeneID" id="63744256"/>
<accession>A0A1L9RHP0</accession>
<dbReference type="Proteomes" id="UP000184383">
    <property type="component" value="Unassembled WGS sequence"/>
</dbReference>
<keyword evidence="5" id="KW-0677">Repeat</keyword>
<dbReference type="OrthoDB" id="446044at2759"/>
<dbReference type="InterPro" id="IPR052217">
    <property type="entry name" value="Mito/Peroxisomal_Carrier"/>
</dbReference>
<evidence type="ECO:0000256" key="7">
    <source>
        <dbReference type="ARBA" id="ARBA00022989"/>
    </source>
</evidence>
<evidence type="ECO:0000256" key="8">
    <source>
        <dbReference type="ARBA" id="ARBA00023128"/>
    </source>
</evidence>
<dbReference type="RefSeq" id="XP_040688100.1">
    <property type="nucleotide sequence ID" value="XM_040828408.1"/>
</dbReference>
<feature type="repeat" description="Solcar" evidence="10">
    <location>
        <begin position="219"/>
        <end position="309"/>
    </location>
</feature>
<evidence type="ECO:0000256" key="1">
    <source>
        <dbReference type="ARBA" id="ARBA00004448"/>
    </source>
</evidence>
<dbReference type="GO" id="GO:0005743">
    <property type="term" value="C:mitochondrial inner membrane"/>
    <property type="evidence" value="ECO:0007669"/>
    <property type="project" value="UniProtKB-SubCell"/>
</dbReference>
<dbReference type="PRINTS" id="PR00926">
    <property type="entry name" value="MITOCARRIER"/>
</dbReference>
<evidence type="ECO:0000256" key="5">
    <source>
        <dbReference type="ARBA" id="ARBA00022737"/>
    </source>
</evidence>
<evidence type="ECO:0000256" key="11">
    <source>
        <dbReference type="RuleBase" id="RU000488"/>
    </source>
</evidence>
<dbReference type="InterPro" id="IPR002067">
    <property type="entry name" value="MCP"/>
</dbReference>
<keyword evidence="3 11" id="KW-0813">Transport</keyword>
<evidence type="ECO:0000256" key="3">
    <source>
        <dbReference type="ARBA" id="ARBA00022448"/>
    </source>
</evidence>
<evidence type="ECO:0000256" key="4">
    <source>
        <dbReference type="ARBA" id="ARBA00022692"/>
    </source>
</evidence>
<dbReference type="EMBL" id="KV878213">
    <property type="protein sequence ID" value="OJJ34424.1"/>
    <property type="molecule type" value="Genomic_DNA"/>
</dbReference>
<dbReference type="VEuPathDB" id="FungiDB:ASPWEDRAFT_113440"/>